<dbReference type="EMBL" id="PGOL01005218">
    <property type="protein sequence ID" value="PKI35774.1"/>
    <property type="molecule type" value="Genomic_DNA"/>
</dbReference>
<comment type="caution">
    <text evidence="4">The sequence shown here is derived from an EMBL/GenBank/DDBJ whole genome shotgun (WGS) entry which is preliminary data.</text>
</comment>
<reference evidence="6" key="1">
    <citation type="journal article" date="2017" name="Plant J.">
        <title>The pomegranate (Punica granatum L.) genome and the genomics of punicalagin biosynthesis.</title>
        <authorList>
            <person name="Qin G."/>
            <person name="Xu C."/>
            <person name="Ming R."/>
            <person name="Tang H."/>
            <person name="Guyot R."/>
            <person name="Kramer E.M."/>
            <person name="Hu Y."/>
            <person name="Yi X."/>
            <person name="Qi Y."/>
            <person name="Xu X."/>
            <person name="Gao Z."/>
            <person name="Pan H."/>
            <person name="Jian J."/>
            <person name="Tian Y."/>
            <person name="Yue Z."/>
            <person name="Xu Y."/>
        </authorList>
    </citation>
    <scope>NUCLEOTIDE SEQUENCE [LARGE SCALE GENOMIC DNA]</scope>
    <source>
        <strain evidence="6">cv. Dabenzi</strain>
    </source>
</reference>
<feature type="region of interest" description="Disordered" evidence="3">
    <location>
        <begin position="1"/>
        <end position="29"/>
    </location>
</feature>
<sequence>MAGAKNNSDAVHPEVHHENEDECRTPMSKENRIPVVLTCPPAPKRSRDLTLAWKRKLLEQEVLEILNYGRGFSSGIDEDRIHLGAREVKPKLGSKKLM</sequence>
<dbReference type="GO" id="GO:0004860">
    <property type="term" value="F:protein kinase inhibitor activity"/>
    <property type="evidence" value="ECO:0007669"/>
    <property type="project" value="UniProtKB-KW"/>
</dbReference>
<reference evidence="4" key="2">
    <citation type="submission" date="2017-06" db="EMBL/GenBank/DDBJ databases">
        <title>The pomegranate genome and the genomics of punicalagin biosynthesis.</title>
        <authorList>
            <person name="Xu C."/>
        </authorList>
    </citation>
    <scope>NUCLEOTIDE SEQUENCE [LARGE SCALE GENOMIC DNA]</scope>
    <source>
        <tissue evidence="4">Fresh leaf</tissue>
    </source>
</reference>
<dbReference type="GO" id="GO:0032875">
    <property type="term" value="P:regulation of DNA endoreduplication"/>
    <property type="evidence" value="ECO:0007669"/>
    <property type="project" value="InterPro"/>
</dbReference>
<evidence type="ECO:0000313" key="4">
    <source>
        <dbReference type="EMBL" id="OWM79499.1"/>
    </source>
</evidence>
<evidence type="ECO:0000313" key="6">
    <source>
        <dbReference type="Proteomes" id="UP000197138"/>
    </source>
</evidence>
<dbReference type="InterPro" id="IPR040389">
    <property type="entry name" value="SMR"/>
</dbReference>
<evidence type="ECO:0000256" key="2">
    <source>
        <dbReference type="ARBA" id="ARBA00023306"/>
    </source>
</evidence>
<dbReference type="EMBL" id="MTKT01002440">
    <property type="protein sequence ID" value="OWM79499.1"/>
    <property type="molecule type" value="Genomic_DNA"/>
</dbReference>
<evidence type="ECO:0000256" key="3">
    <source>
        <dbReference type="SAM" id="MobiDB-lite"/>
    </source>
</evidence>
<evidence type="ECO:0000313" key="7">
    <source>
        <dbReference type="Proteomes" id="UP000233551"/>
    </source>
</evidence>
<dbReference type="Proteomes" id="UP000197138">
    <property type="component" value="Unassembled WGS sequence"/>
</dbReference>
<evidence type="ECO:0000256" key="1">
    <source>
        <dbReference type="ARBA" id="ARBA00023013"/>
    </source>
</evidence>
<keyword evidence="1" id="KW-0649">Protein kinase inhibitor</keyword>
<evidence type="ECO:0000313" key="5">
    <source>
        <dbReference type="EMBL" id="PKI35774.1"/>
    </source>
</evidence>
<dbReference type="PANTHER" id="PTHR33142:SF13">
    <property type="entry name" value="CYCLIN-DEPENDENT PROTEIN KINASE INHIBITOR SMR1"/>
    <property type="match status" value="1"/>
</dbReference>
<accession>A0A218X464</accession>
<reference evidence="5 7" key="3">
    <citation type="submission" date="2017-11" db="EMBL/GenBank/DDBJ databases">
        <title>De-novo sequencing of pomegranate (Punica granatum L.) genome.</title>
        <authorList>
            <person name="Akparov Z."/>
            <person name="Amiraslanov A."/>
            <person name="Hajiyeva S."/>
            <person name="Abbasov M."/>
            <person name="Kaur K."/>
            <person name="Hamwieh A."/>
            <person name="Solovyev V."/>
            <person name="Salamov A."/>
            <person name="Braich B."/>
            <person name="Kosarev P."/>
            <person name="Mahmoud A."/>
            <person name="Hajiyev E."/>
            <person name="Babayeva S."/>
            <person name="Izzatullayeva V."/>
            <person name="Mammadov A."/>
            <person name="Mammadov A."/>
            <person name="Sharifova S."/>
            <person name="Ojaghi J."/>
            <person name="Eynullazada K."/>
            <person name="Bayramov B."/>
            <person name="Abdulazimova A."/>
            <person name="Shahmuradov I."/>
        </authorList>
    </citation>
    <scope>NUCLEOTIDE SEQUENCE [LARGE SCALE GENOMIC DNA]</scope>
    <source>
        <strain evidence="5">AG2017</strain>
        <strain evidence="7">cv. AG2017</strain>
        <tissue evidence="5">Leaf</tissue>
    </source>
</reference>
<protein>
    <submittedName>
        <fullName evidence="4">Uncharacterized protein</fullName>
    </submittedName>
</protein>
<dbReference type="AlphaFoldDB" id="A0A218X464"/>
<name>A0A218X464_PUNGR</name>
<gene>
    <name evidence="4" type="ORF">CDL15_Pgr022911</name>
    <name evidence="5" type="ORF">CRG98_043809</name>
</gene>
<dbReference type="PANTHER" id="PTHR33142">
    <property type="entry name" value="CYCLIN-DEPENDENT PROTEIN KINASE INHIBITOR SMR13"/>
    <property type="match status" value="1"/>
</dbReference>
<keyword evidence="2" id="KW-0131">Cell cycle</keyword>
<keyword evidence="7" id="KW-1185">Reference proteome</keyword>
<dbReference type="Proteomes" id="UP000233551">
    <property type="component" value="Unassembled WGS sequence"/>
</dbReference>
<proteinExistence type="predicted"/>
<organism evidence="4 6">
    <name type="scientific">Punica granatum</name>
    <name type="common">Pomegranate</name>
    <dbReference type="NCBI Taxonomy" id="22663"/>
    <lineage>
        <taxon>Eukaryota</taxon>
        <taxon>Viridiplantae</taxon>
        <taxon>Streptophyta</taxon>
        <taxon>Embryophyta</taxon>
        <taxon>Tracheophyta</taxon>
        <taxon>Spermatophyta</taxon>
        <taxon>Magnoliopsida</taxon>
        <taxon>eudicotyledons</taxon>
        <taxon>Gunneridae</taxon>
        <taxon>Pentapetalae</taxon>
        <taxon>rosids</taxon>
        <taxon>malvids</taxon>
        <taxon>Myrtales</taxon>
        <taxon>Lythraceae</taxon>
        <taxon>Punica</taxon>
    </lineage>
</organism>
<feature type="compositionally biased region" description="Basic and acidic residues" evidence="3">
    <location>
        <begin position="11"/>
        <end position="29"/>
    </location>
</feature>